<reference evidence="1 2" key="1">
    <citation type="submission" date="2019-11" db="EMBL/GenBank/DDBJ databases">
        <title>Metabolism of dissolved organic matter in forest soils.</title>
        <authorList>
            <person name="Cyle K.T."/>
            <person name="Wilhelm R.C."/>
            <person name="Martinez C.E."/>
        </authorList>
    </citation>
    <scope>NUCLEOTIDE SEQUENCE [LARGE SCALE GENOMIC DNA]</scope>
    <source>
        <strain evidence="1 2">1N</strain>
    </source>
</reference>
<accession>A0ABX2BGR7</accession>
<dbReference type="Proteomes" id="UP000652198">
    <property type="component" value="Unassembled WGS sequence"/>
</dbReference>
<evidence type="ECO:0000313" key="1">
    <source>
        <dbReference type="EMBL" id="NPT40134.1"/>
    </source>
</evidence>
<organism evidence="1 2">
    <name type="scientific">Paraburkholderia solitsugae</name>
    <dbReference type="NCBI Taxonomy" id="2675748"/>
    <lineage>
        <taxon>Bacteria</taxon>
        <taxon>Pseudomonadati</taxon>
        <taxon>Pseudomonadota</taxon>
        <taxon>Betaproteobacteria</taxon>
        <taxon>Burkholderiales</taxon>
        <taxon>Burkholderiaceae</taxon>
        <taxon>Paraburkholderia</taxon>
    </lineage>
</organism>
<name>A0ABX2BGR7_9BURK</name>
<comment type="caution">
    <text evidence="1">The sequence shown here is derived from an EMBL/GenBank/DDBJ whole genome shotgun (WGS) entry which is preliminary data.</text>
</comment>
<gene>
    <name evidence="1" type="ORF">GNZ12_02100</name>
</gene>
<protein>
    <submittedName>
        <fullName evidence="1">Uncharacterized protein</fullName>
    </submittedName>
</protein>
<dbReference type="RefSeq" id="WP_172308727.1">
    <property type="nucleotide sequence ID" value="NZ_WOEY01000011.1"/>
</dbReference>
<dbReference type="EMBL" id="WOEY01000011">
    <property type="protein sequence ID" value="NPT40134.1"/>
    <property type="molecule type" value="Genomic_DNA"/>
</dbReference>
<evidence type="ECO:0000313" key="2">
    <source>
        <dbReference type="Proteomes" id="UP000652198"/>
    </source>
</evidence>
<proteinExistence type="predicted"/>
<keyword evidence="2" id="KW-1185">Reference proteome</keyword>
<sequence length="68" mass="7797">MTPMQQHTISAKPKRIPFFADAWGEGMTPMQQRTISAEANFVRKAREVKRSGRSQNEFLFLLMRGGKV</sequence>